<dbReference type="HOGENOM" id="CLU_2442802_0_0_1"/>
<evidence type="ECO:0000313" key="3">
    <source>
        <dbReference type="Proteomes" id="UP000008068"/>
    </source>
</evidence>
<sequence length="90" mass="10073">MSGRNSCMPCMTANDIYTIEDGSLQPNLKKKSKSRKNAKEDEKEEKPNDKAMEIADNSEIAEKMSNDSSPDPSQIHIPVKSRGAMGHFFR</sequence>
<reference evidence="3" key="1">
    <citation type="submission" date="2011-07" db="EMBL/GenBank/DDBJ databases">
        <authorList>
            <consortium name="Caenorhabditis brenneri Sequencing and Analysis Consortium"/>
            <person name="Wilson R.K."/>
        </authorList>
    </citation>
    <scope>NUCLEOTIDE SEQUENCE [LARGE SCALE GENOMIC DNA]</scope>
    <source>
        <strain evidence="3">PB2801</strain>
    </source>
</reference>
<accession>G0PNV9</accession>
<keyword evidence="3" id="KW-1185">Reference proteome</keyword>
<dbReference type="AlphaFoldDB" id="G0PNV9"/>
<gene>
    <name evidence="2" type="ORF">CAEBREN_28997</name>
</gene>
<dbReference type="eggNOG" id="KOG1934">
    <property type="taxonomic scope" value="Eukaryota"/>
</dbReference>
<feature type="region of interest" description="Disordered" evidence="1">
    <location>
        <begin position="14"/>
        <end position="90"/>
    </location>
</feature>
<dbReference type="STRING" id="135651.G0PNV9"/>
<organism evidence="3">
    <name type="scientific">Caenorhabditis brenneri</name>
    <name type="common">Nematode worm</name>
    <dbReference type="NCBI Taxonomy" id="135651"/>
    <lineage>
        <taxon>Eukaryota</taxon>
        <taxon>Metazoa</taxon>
        <taxon>Ecdysozoa</taxon>
        <taxon>Nematoda</taxon>
        <taxon>Chromadorea</taxon>
        <taxon>Rhabditida</taxon>
        <taxon>Rhabditina</taxon>
        <taxon>Rhabditomorpha</taxon>
        <taxon>Rhabditoidea</taxon>
        <taxon>Rhabditidae</taxon>
        <taxon>Peloderinae</taxon>
        <taxon>Caenorhabditis</taxon>
    </lineage>
</organism>
<feature type="compositionally biased region" description="Basic and acidic residues" evidence="1">
    <location>
        <begin position="37"/>
        <end position="53"/>
    </location>
</feature>
<evidence type="ECO:0000256" key="1">
    <source>
        <dbReference type="SAM" id="MobiDB-lite"/>
    </source>
</evidence>
<dbReference type="EMBL" id="GL382463">
    <property type="protein sequence ID" value="EGT46101.1"/>
    <property type="molecule type" value="Genomic_DNA"/>
</dbReference>
<dbReference type="InParanoid" id="G0PNV9"/>
<protein>
    <submittedName>
        <fullName evidence="2">Uncharacterized protein</fullName>
    </submittedName>
</protein>
<name>G0PNV9_CAEBE</name>
<evidence type="ECO:0000313" key="2">
    <source>
        <dbReference type="EMBL" id="EGT46101.1"/>
    </source>
</evidence>
<proteinExistence type="predicted"/>
<dbReference type="Proteomes" id="UP000008068">
    <property type="component" value="Unassembled WGS sequence"/>
</dbReference>
<dbReference type="OrthoDB" id="6510177at2759"/>